<evidence type="ECO:0000313" key="2">
    <source>
        <dbReference type="Proteomes" id="UP001341840"/>
    </source>
</evidence>
<comment type="caution">
    <text evidence="1">The sequence shown here is derived from an EMBL/GenBank/DDBJ whole genome shotgun (WGS) entry which is preliminary data.</text>
</comment>
<sequence>MEDLSMFQRPRTVALEYENPGTYGMVLIYPLNCLVECGFVGDMAVNPWVGIVCRRQAFARESESLMRTALISIHDLIHFAKYDLSVSHCMVGAMLYFWNPTTNCLHLPCGIVGPTLFEVAAITGLASSGVDITYESKP</sequence>
<accession>A0ABU6Y781</accession>
<name>A0ABU6Y781_9FABA</name>
<protein>
    <recommendedName>
        <fullName evidence="3">Aminotransferase-like plant mobile domain-containing protein</fullName>
    </recommendedName>
</protein>
<reference evidence="1 2" key="1">
    <citation type="journal article" date="2023" name="Plants (Basel)">
        <title>Bridging the Gap: Combining Genomics and Transcriptomics Approaches to Understand Stylosanthes scabra, an Orphan Legume from the Brazilian Caatinga.</title>
        <authorList>
            <person name="Ferreira-Neto J.R.C."/>
            <person name="da Silva M.D."/>
            <person name="Binneck E."/>
            <person name="de Melo N.F."/>
            <person name="da Silva R.H."/>
            <person name="de Melo A.L.T.M."/>
            <person name="Pandolfi V."/>
            <person name="Bustamante F.O."/>
            <person name="Brasileiro-Vidal A.C."/>
            <person name="Benko-Iseppon A.M."/>
        </authorList>
    </citation>
    <scope>NUCLEOTIDE SEQUENCE [LARGE SCALE GENOMIC DNA]</scope>
    <source>
        <tissue evidence="1">Leaves</tissue>
    </source>
</reference>
<dbReference type="Proteomes" id="UP001341840">
    <property type="component" value="Unassembled WGS sequence"/>
</dbReference>
<proteinExistence type="predicted"/>
<dbReference type="EMBL" id="JASCZI010241748">
    <property type="protein sequence ID" value="MED6206292.1"/>
    <property type="molecule type" value="Genomic_DNA"/>
</dbReference>
<evidence type="ECO:0000313" key="1">
    <source>
        <dbReference type="EMBL" id="MED6206292.1"/>
    </source>
</evidence>
<organism evidence="1 2">
    <name type="scientific">Stylosanthes scabra</name>
    <dbReference type="NCBI Taxonomy" id="79078"/>
    <lineage>
        <taxon>Eukaryota</taxon>
        <taxon>Viridiplantae</taxon>
        <taxon>Streptophyta</taxon>
        <taxon>Embryophyta</taxon>
        <taxon>Tracheophyta</taxon>
        <taxon>Spermatophyta</taxon>
        <taxon>Magnoliopsida</taxon>
        <taxon>eudicotyledons</taxon>
        <taxon>Gunneridae</taxon>
        <taxon>Pentapetalae</taxon>
        <taxon>rosids</taxon>
        <taxon>fabids</taxon>
        <taxon>Fabales</taxon>
        <taxon>Fabaceae</taxon>
        <taxon>Papilionoideae</taxon>
        <taxon>50 kb inversion clade</taxon>
        <taxon>dalbergioids sensu lato</taxon>
        <taxon>Dalbergieae</taxon>
        <taxon>Pterocarpus clade</taxon>
        <taxon>Stylosanthes</taxon>
    </lineage>
</organism>
<evidence type="ECO:0008006" key="3">
    <source>
        <dbReference type="Google" id="ProtNLM"/>
    </source>
</evidence>
<gene>
    <name evidence="1" type="ORF">PIB30_025353</name>
</gene>
<keyword evidence="2" id="KW-1185">Reference proteome</keyword>